<dbReference type="EMBL" id="JBFOLJ010000003">
    <property type="protein sequence ID" value="KAL2547552.1"/>
    <property type="molecule type" value="Genomic_DNA"/>
</dbReference>
<dbReference type="AlphaFoldDB" id="A0ABD1WD92"/>
<keyword evidence="2" id="KW-1185">Reference proteome</keyword>
<protein>
    <submittedName>
        <fullName evidence="1">Uncharacterized protein</fullName>
    </submittedName>
</protein>
<reference evidence="2" key="1">
    <citation type="submission" date="2024-07" db="EMBL/GenBank/DDBJ databases">
        <title>Two chromosome-level genome assemblies of Korean endemic species Abeliophyllum distichum and Forsythia ovata (Oleaceae).</title>
        <authorList>
            <person name="Jang H."/>
        </authorList>
    </citation>
    <scope>NUCLEOTIDE SEQUENCE [LARGE SCALE GENOMIC DNA]</scope>
</reference>
<proteinExistence type="predicted"/>
<comment type="caution">
    <text evidence="1">The sequence shown here is derived from an EMBL/GenBank/DDBJ whole genome shotgun (WGS) entry which is preliminary data.</text>
</comment>
<evidence type="ECO:0000313" key="1">
    <source>
        <dbReference type="EMBL" id="KAL2547552.1"/>
    </source>
</evidence>
<dbReference type="Proteomes" id="UP001604277">
    <property type="component" value="Unassembled WGS sequence"/>
</dbReference>
<accession>A0ABD1WD92</accession>
<evidence type="ECO:0000313" key="2">
    <source>
        <dbReference type="Proteomes" id="UP001604277"/>
    </source>
</evidence>
<gene>
    <name evidence="1" type="ORF">Fot_09082</name>
</gene>
<sequence>MEVGVITCPLVSRICAENSAHKGTRQLYVARIRALPDSHRGRAGHIHSSCITTFTARLSQGPTPCESRAVPEFGQDIYTLHVQKVRGGTTQSLVCLENKDFGSIIIDLKKWVLLDLKRK</sequence>
<name>A0ABD1WD92_9LAMI</name>
<organism evidence="1 2">
    <name type="scientific">Forsythia ovata</name>
    <dbReference type="NCBI Taxonomy" id="205694"/>
    <lineage>
        <taxon>Eukaryota</taxon>
        <taxon>Viridiplantae</taxon>
        <taxon>Streptophyta</taxon>
        <taxon>Embryophyta</taxon>
        <taxon>Tracheophyta</taxon>
        <taxon>Spermatophyta</taxon>
        <taxon>Magnoliopsida</taxon>
        <taxon>eudicotyledons</taxon>
        <taxon>Gunneridae</taxon>
        <taxon>Pentapetalae</taxon>
        <taxon>asterids</taxon>
        <taxon>lamiids</taxon>
        <taxon>Lamiales</taxon>
        <taxon>Oleaceae</taxon>
        <taxon>Forsythieae</taxon>
        <taxon>Forsythia</taxon>
    </lineage>
</organism>